<sequence length="68" mass="7295">MKKTPAGGINSCGAELEDLGAQAGVNQNGGRDPTLTRSGVSPADGDRTPPEIKDVCRVHPRRRGRKWR</sequence>
<name>A0AAV7TY89_PLEWA</name>
<feature type="compositionally biased region" description="Polar residues" evidence="1">
    <location>
        <begin position="24"/>
        <end position="39"/>
    </location>
</feature>
<evidence type="ECO:0000256" key="1">
    <source>
        <dbReference type="SAM" id="MobiDB-lite"/>
    </source>
</evidence>
<feature type="region of interest" description="Disordered" evidence="1">
    <location>
        <begin position="20"/>
        <end position="52"/>
    </location>
</feature>
<evidence type="ECO:0000313" key="2">
    <source>
        <dbReference type="EMBL" id="KAJ1181460.1"/>
    </source>
</evidence>
<gene>
    <name evidence="2" type="ORF">NDU88_006667</name>
</gene>
<dbReference type="Proteomes" id="UP001066276">
    <property type="component" value="Chromosome 3_2"/>
</dbReference>
<dbReference type="AlphaFoldDB" id="A0AAV7TY89"/>
<keyword evidence="3" id="KW-1185">Reference proteome</keyword>
<accession>A0AAV7TY89</accession>
<protein>
    <submittedName>
        <fullName evidence="2">Uncharacterized protein</fullName>
    </submittedName>
</protein>
<reference evidence="2" key="1">
    <citation type="journal article" date="2022" name="bioRxiv">
        <title>Sequencing and chromosome-scale assembly of the giantPleurodeles waltlgenome.</title>
        <authorList>
            <person name="Brown T."/>
            <person name="Elewa A."/>
            <person name="Iarovenko S."/>
            <person name="Subramanian E."/>
            <person name="Araus A.J."/>
            <person name="Petzold A."/>
            <person name="Susuki M."/>
            <person name="Suzuki K.-i.T."/>
            <person name="Hayashi T."/>
            <person name="Toyoda A."/>
            <person name="Oliveira C."/>
            <person name="Osipova E."/>
            <person name="Leigh N.D."/>
            <person name="Simon A."/>
            <person name="Yun M.H."/>
        </authorList>
    </citation>
    <scope>NUCLEOTIDE SEQUENCE</scope>
    <source>
        <strain evidence="2">20211129_DDA</strain>
        <tissue evidence="2">Liver</tissue>
    </source>
</reference>
<dbReference type="EMBL" id="JANPWB010000006">
    <property type="protein sequence ID" value="KAJ1181460.1"/>
    <property type="molecule type" value="Genomic_DNA"/>
</dbReference>
<comment type="caution">
    <text evidence="2">The sequence shown here is derived from an EMBL/GenBank/DDBJ whole genome shotgun (WGS) entry which is preliminary data.</text>
</comment>
<evidence type="ECO:0000313" key="3">
    <source>
        <dbReference type="Proteomes" id="UP001066276"/>
    </source>
</evidence>
<organism evidence="2 3">
    <name type="scientific">Pleurodeles waltl</name>
    <name type="common">Iberian ribbed newt</name>
    <dbReference type="NCBI Taxonomy" id="8319"/>
    <lineage>
        <taxon>Eukaryota</taxon>
        <taxon>Metazoa</taxon>
        <taxon>Chordata</taxon>
        <taxon>Craniata</taxon>
        <taxon>Vertebrata</taxon>
        <taxon>Euteleostomi</taxon>
        <taxon>Amphibia</taxon>
        <taxon>Batrachia</taxon>
        <taxon>Caudata</taxon>
        <taxon>Salamandroidea</taxon>
        <taxon>Salamandridae</taxon>
        <taxon>Pleurodelinae</taxon>
        <taxon>Pleurodeles</taxon>
    </lineage>
</organism>
<proteinExistence type="predicted"/>